<comment type="caution">
    <text evidence="2">The sequence shown here is derived from an EMBL/GenBank/DDBJ whole genome shotgun (WGS) entry which is preliminary data.</text>
</comment>
<gene>
    <name evidence="2" type="ORF">EJP77_02795</name>
</gene>
<evidence type="ECO:0000313" key="3">
    <source>
        <dbReference type="Proteomes" id="UP000272464"/>
    </source>
</evidence>
<name>A0A433XPI3_9BACL</name>
<evidence type="ECO:0000313" key="2">
    <source>
        <dbReference type="EMBL" id="RUT35944.1"/>
    </source>
</evidence>
<reference evidence="2 3" key="1">
    <citation type="submission" date="2018-12" db="EMBL/GenBank/DDBJ databases">
        <authorList>
            <person name="Sun L."/>
            <person name="Chen Z."/>
        </authorList>
    </citation>
    <scope>NUCLEOTIDE SEQUENCE [LARGE SCALE GENOMIC DNA]</scope>
    <source>
        <strain evidence="2 3">3-5-3</strain>
    </source>
</reference>
<feature type="transmembrane region" description="Helical" evidence="1">
    <location>
        <begin position="266"/>
        <end position="285"/>
    </location>
</feature>
<dbReference type="OrthoDB" id="2662505at2"/>
<feature type="transmembrane region" description="Helical" evidence="1">
    <location>
        <begin position="6"/>
        <end position="25"/>
    </location>
</feature>
<feature type="transmembrane region" description="Helical" evidence="1">
    <location>
        <begin position="122"/>
        <end position="144"/>
    </location>
</feature>
<organism evidence="2 3">
    <name type="scientific">Paenibacillus zeisoli</name>
    <dbReference type="NCBI Taxonomy" id="2496267"/>
    <lineage>
        <taxon>Bacteria</taxon>
        <taxon>Bacillati</taxon>
        <taxon>Bacillota</taxon>
        <taxon>Bacilli</taxon>
        <taxon>Bacillales</taxon>
        <taxon>Paenibacillaceae</taxon>
        <taxon>Paenibacillus</taxon>
    </lineage>
</organism>
<evidence type="ECO:0000256" key="1">
    <source>
        <dbReference type="SAM" id="Phobius"/>
    </source>
</evidence>
<keyword evidence="1" id="KW-1133">Transmembrane helix</keyword>
<protein>
    <submittedName>
        <fullName evidence="2">Uncharacterized protein</fullName>
    </submittedName>
</protein>
<keyword evidence="1" id="KW-0472">Membrane</keyword>
<sequence>MELKQWLAWALIVSVVVFISLMIALKIIHKKEQSSEGYLAFKQPAASGNWVNQYKIWMLVAYQSSMKLPLVRTYILKIRKRIAGVNIYNEFDLRIHSMSAGISIMGTFGCSITLLYGLNPDFIYLLTLILTAIILNGMFVDSFINRLEKRLLLQMVDYFTEVRHAYHRHGIVEEALYEAAESSDEEIARHGFAIADALVSAEPDEELNKYYETIPNRFLKSFAGISYLIMEYGDKVKKEGSVYLKAISSLTQEIHLDVLRRNKLDYLLRGLHFIALIPVFFTKPIELWARKSFPLMEDFYLGKYGLLTKIIIYVIIILAYVLLQKLSSLEDRTYESGPKRRPWEQTIYENSKIGNLLVVFIPKPDSRVYMKVSELLRDTNHPLKVEWIYVRRIVLFICAFLITLSACFFLHWSERERIVAESPREGVIFGSSSPDEMKKARVIADEDRKWIDSLRNAGLRSTVNYNQMSQMVATSKDTSLSKDQITATVSRIMDKMNRLNQEYLKWWEILLAIGVGCSGYYFPIWMLYFQRRVRSMDMKHEVYQFQTMISILRELERISVEEILEWMLAYSIIFRTPIEKCLLHYEHGAEAALQCMKEESALPEFSRLAEKLLLAVEKIPIAQAFDDLETEMAFRFEQRRLDYDQMLETKANLGRMIGFTPMYALIFMYLVIPLIWMSFEQMSQYYEQIQKI</sequence>
<feature type="transmembrane region" description="Helical" evidence="1">
    <location>
        <begin position="656"/>
        <end position="676"/>
    </location>
</feature>
<feature type="transmembrane region" description="Helical" evidence="1">
    <location>
        <begin position="393"/>
        <end position="412"/>
    </location>
</feature>
<keyword evidence="3" id="KW-1185">Reference proteome</keyword>
<feature type="transmembrane region" description="Helical" evidence="1">
    <location>
        <begin position="305"/>
        <end position="323"/>
    </location>
</feature>
<accession>A0A433XPI3</accession>
<feature type="transmembrane region" description="Helical" evidence="1">
    <location>
        <begin position="98"/>
        <end position="116"/>
    </location>
</feature>
<dbReference type="EMBL" id="RZNX01000001">
    <property type="protein sequence ID" value="RUT35944.1"/>
    <property type="molecule type" value="Genomic_DNA"/>
</dbReference>
<keyword evidence="1" id="KW-0812">Transmembrane</keyword>
<dbReference type="AlphaFoldDB" id="A0A433XPI3"/>
<dbReference type="Proteomes" id="UP000272464">
    <property type="component" value="Unassembled WGS sequence"/>
</dbReference>
<proteinExistence type="predicted"/>
<feature type="transmembrane region" description="Helical" evidence="1">
    <location>
        <begin position="506"/>
        <end position="529"/>
    </location>
</feature>